<organism evidence="1 2">
    <name type="scientific">Corallococcus caeni</name>
    <dbReference type="NCBI Taxonomy" id="3082388"/>
    <lineage>
        <taxon>Bacteria</taxon>
        <taxon>Pseudomonadati</taxon>
        <taxon>Myxococcota</taxon>
        <taxon>Myxococcia</taxon>
        <taxon>Myxococcales</taxon>
        <taxon>Cystobacterineae</taxon>
        <taxon>Myxococcaceae</taxon>
        <taxon>Corallococcus</taxon>
    </lineage>
</organism>
<protein>
    <recommendedName>
        <fullName evidence="3">PH domain-containing protein</fullName>
    </recommendedName>
</protein>
<dbReference type="RefSeq" id="WP_338270489.1">
    <property type="nucleotide sequence ID" value="NZ_BTTW01000016.1"/>
</dbReference>
<gene>
    <name evidence="1" type="ORF">ASNO1_63100</name>
</gene>
<sequence length="140" mass="15531">MLAEPEHSREFTLWLVALQQSFVAFGVVHRWFTYRLHDGSPAHDDAHAVNTPSHVTPWLSVDEQVVPVQETDVPPAQVAVQVPNWDTVRASASGAIVSSRAGPPHARRERPTTVTIAARESFMGNPRGTFEWTSNPIMAR</sequence>
<evidence type="ECO:0000313" key="1">
    <source>
        <dbReference type="EMBL" id="GMU10056.1"/>
    </source>
</evidence>
<name>A0ABQ6R1Y7_9BACT</name>
<proteinExistence type="predicted"/>
<keyword evidence="2" id="KW-1185">Reference proteome</keyword>
<accession>A0ABQ6R1Y7</accession>
<reference evidence="1 2" key="1">
    <citation type="journal article" date="2024" name="Arch. Microbiol.">
        <title>Corallococcus caeni sp. nov., a novel myxobacterium isolated from activated sludge.</title>
        <authorList>
            <person name="Tomita S."/>
            <person name="Nakai R."/>
            <person name="Kuroda K."/>
            <person name="Kurashita H."/>
            <person name="Hatamoto M."/>
            <person name="Yamaguchi T."/>
            <person name="Narihiro T."/>
        </authorList>
    </citation>
    <scope>NUCLEOTIDE SEQUENCE [LARGE SCALE GENOMIC DNA]</scope>
    <source>
        <strain evidence="1 2">NO1</strain>
    </source>
</reference>
<dbReference type="EMBL" id="BTTX01000007">
    <property type="protein sequence ID" value="GMU10056.1"/>
    <property type="molecule type" value="Genomic_DNA"/>
</dbReference>
<evidence type="ECO:0000313" key="2">
    <source>
        <dbReference type="Proteomes" id="UP001342631"/>
    </source>
</evidence>
<dbReference type="Proteomes" id="UP001342631">
    <property type="component" value="Unassembled WGS sequence"/>
</dbReference>
<comment type="caution">
    <text evidence="1">The sequence shown here is derived from an EMBL/GenBank/DDBJ whole genome shotgun (WGS) entry which is preliminary data.</text>
</comment>
<evidence type="ECO:0008006" key="3">
    <source>
        <dbReference type="Google" id="ProtNLM"/>
    </source>
</evidence>